<dbReference type="EMBL" id="LRIE01000057">
    <property type="protein sequence ID" value="KZM36232.1"/>
    <property type="molecule type" value="Genomic_DNA"/>
</dbReference>
<name>A0A163SBV9_9CELL</name>
<gene>
    <name evidence="2" type="ORF">OERS_23330</name>
    <name evidence="1" type="ORF">OJAG_11120</name>
</gene>
<dbReference type="Proteomes" id="UP000076447">
    <property type="component" value="Unassembled WGS sequence"/>
</dbReference>
<evidence type="ECO:0000313" key="1">
    <source>
        <dbReference type="EMBL" id="KZM36232.1"/>
    </source>
</evidence>
<evidence type="ECO:0000313" key="4">
    <source>
        <dbReference type="Proteomes" id="UP000093412"/>
    </source>
</evidence>
<dbReference type="Proteomes" id="UP000093412">
    <property type="component" value="Unassembled WGS sequence"/>
</dbReference>
<sequence>MTNLELLTDAHLTRARDGDNGRSAEVVLHDGVLRQTIIAILAGIELGEHNAPPAASIQVLRGRVRVTALGGDEEVGTGELRVLTHERHAVTALEDSAFLLTTVTSVPAAQ</sequence>
<evidence type="ECO:0000313" key="3">
    <source>
        <dbReference type="Proteomes" id="UP000076447"/>
    </source>
</evidence>
<dbReference type="EMBL" id="MAQA01000025">
    <property type="protein sequence ID" value="OCI30988.1"/>
    <property type="molecule type" value="Genomic_DNA"/>
</dbReference>
<dbReference type="SUPFAM" id="SSF51182">
    <property type="entry name" value="RmlC-like cupins"/>
    <property type="match status" value="1"/>
</dbReference>
<protein>
    <recommendedName>
        <fullName evidence="5">Cupin domain protein</fullName>
    </recommendedName>
</protein>
<dbReference type="RefSeq" id="WP_056649451.1">
    <property type="nucleotide sequence ID" value="NZ_JBEPRG010000015.1"/>
</dbReference>
<evidence type="ECO:0000313" key="2">
    <source>
        <dbReference type="EMBL" id="OCI30988.1"/>
    </source>
</evidence>
<reference evidence="1 3" key="1">
    <citation type="submission" date="2016-01" db="EMBL/GenBank/DDBJ databases">
        <title>Genome sequence of Oerskovia enterophila VJag, an agar and cellulose degrading bacterium.</title>
        <authorList>
            <person name="Poehlein A."/>
            <person name="Jag V."/>
            <person name="Bengelsdorf F."/>
            <person name="Duerre P."/>
            <person name="Daniel R."/>
        </authorList>
    </citation>
    <scope>NUCLEOTIDE SEQUENCE [LARGE SCALE GENOMIC DNA]</scope>
    <source>
        <strain evidence="1 3">VJag</strain>
    </source>
</reference>
<dbReference type="PATRIC" id="fig|43678.3.peg.1164"/>
<dbReference type="OrthoDB" id="5190473at2"/>
<reference evidence="2 4" key="2">
    <citation type="submission" date="2016-06" db="EMBL/GenBank/DDBJ databases">
        <title>Genome sequence of Oerskovia enterophila DSM 43852.</title>
        <authorList>
            <person name="Poehlein A."/>
            <person name="Jag V."/>
            <person name="Bengelsdorf F.R."/>
            <person name="Daniel R."/>
            <person name="Duerre P."/>
        </authorList>
    </citation>
    <scope>NUCLEOTIDE SEQUENCE [LARGE SCALE GENOMIC DNA]</scope>
    <source>
        <strain evidence="2 4">DSM 43852</strain>
    </source>
</reference>
<dbReference type="STRING" id="43678.OJAG_11120"/>
<organism evidence="1 3">
    <name type="scientific">Oerskovia enterophila</name>
    <dbReference type="NCBI Taxonomy" id="43678"/>
    <lineage>
        <taxon>Bacteria</taxon>
        <taxon>Bacillati</taxon>
        <taxon>Actinomycetota</taxon>
        <taxon>Actinomycetes</taxon>
        <taxon>Micrococcales</taxon>
        <taxon>Cellulomonadaceae</taxon>
        <taxon>Oerskovia</taxon>
    </lineage>
</organism>
<keyword evidence="4" id="KW-1185">Reference proteome</keyword>
<comment type="caution">
    <text evidence="1">The sequence shown here is derived from an EMBL/GenBank/DDBJ whole genome shotgun (WGS) entry which is preliminary data.</text>
</comment>
<evidence type="ECO:0008006" key="5">
    <source>
        <dbReference type="Google" id="ProtNLM"/>
    </source>
</evidence>
<dbReference type="Gene3D" id="2.60.120.10">
    <property type="entry name" value="Jelly Rolls"/>
    <property type="match status" value="1"/>
</dbReference>
<dbReference type="InterPro" id="IPR011051">
    <property type="entry name" value="RmlC_Cupin_sf"/>
</dbReference>
<dbReference type="AlphaFoldDB" id="A0A163SBV9"/>
<dbReference type="InterPro" id="IPR014710">
    <property type="entry name" value="RmlC-like_jellyroll"/>
</dbReference>
<proteinExistence type="predicted"/>
<accession>A0A163SBV9</accession>